<dbReference type="InterPro" id="IPR005474">
    <property type="entry name" value="Transketolase_N"/>
</dbReference>
<comment type="similarity">
    <text evidence="2">Belongs to the transketolase family.</text>
</comment>
<dbReference type="AlphaFoldDB" id="A0A4U9VQY7"/>
<name>A0A4U9VQY7_SERFO</name>
<dbReference type="PANTHER" id="PTHR47514">
    <property type="entry name" value="TRANSKETOLASE N-TERMINAL SECTION-RELATED"/>
    <property type="match status" value="1"/>
</dbReference>
<keyword evidence="5" id="KW-0808">Transferase</keyword>
<evidence type="ECO:0000256" key="3">
    <source>
        <dbReference type="ARBA" id="ARBA00023052"/>
    </source>
</evidence>
<evidence type="ECO:0000256" key="1">
    <source>
        <dbReference type="ARBA" id="ARBA00001964"/>
    </source>
</evidence>
<accession>A0A4U9VQY7</accession>
<reference evidence="5" key="1">
    <citation type="submission" date="2019-05" db="EMBL/GenBank/DDBJ databases">
        <authorList>
            <consortium name="Pathogen Informatics"/>
        </authorList>
    </citation>
    <scope>NUCLEOTIDE SEQUENCE [LARGE SCALE GENOMIC DNA]</scope>
    <source>
        <strain evidence="5">NCTC12965</strain>
    </source>
</reference>
<comment type="cofactor">
    <cofactor evidence="1">
        <name>thiamine diphosphate</name>
        <dbReference type="ChEBI" id="CHEBI:58937"/>
    </cofactor>
</comment>
<feature type="domain" description="Transketolase N-terminal" evidence="4">
    <location>
        <begin position="10"/>
        <end position="259"/>
    </location>
</feature>
<dbReference type="EMBL" id="CABEEZ010000118">
    <property type="protein sequence ID" value="VTR48833.1"/>
    <property type="molecule type" value="Genomic_DNA"/>
</dbReference>
<dbReference type="Pfam" id="PF00456">
    <property type="entry name" value="Transketolase_N"/>
    <property type="match status" value="1"/>
</dbReference>
<dbReference type="SUPFAM" id="SSF52518">
    <property type="entry name" value="Thiamin diphosphate-binding fold (THDP-binding)"/>
    <property type="match status" value="1"/>
</dbReference>
<dbReference type="PANTHER" id="PTHR47514:SF1">
    <property type="entry name" value="TRANSKETOLASE N-TERMINAL SECTION-RELATED"/>
    <property type="match status" value="1"/>
</dbReference>
<dbReference type="CDD" id="cd02012">
    <property type="entry name" value="TPP_TK"/>
    <property type="match status" value="1"/>
</dbReference>
<dbReference type="InterPro" id="IPR029061">
    <property type="entry name" value="THDP-binding"/>
</dbReference>
<dbReference type="Gene3D" id="3.40.50.970">
    <property type="match status" value="1"/>
</dbReference>
<protein>
    <submittedName>
        <fullName evidence="5">Transketolase 1</fullName>
        <ecNumber evidence="5">2.2.1.1</ecNumber>
    </submittedName>
</protein>
<evidence type="ECO:0000313" key="5">
    <source>
        <dbReference type="EMBL" id="VTR48833.1"/>
    </source>
</evidence>
<sequence>MSNTVTDLTKLAGAIRLETLKALTGLGFGHYGGCMSVVETLAVLYGEVMRIDPGDPDWPERDYFVLSKGHAGPALYSVLALKGYFPLEQLQTLNQNGTRLPSHPDRLLTRGVDATTGSLGQGVSIAAGMALSHQLAKRSNRVFCILGDGELNEGQCWEAFQFIAHHNLHNLTLFIDYNKQQLDGTLDEVIKPFDLAGKFRAFGFEVQTVRGDDIAAIRDAVLPERSGEQRPLVVILDSLKGQGVAYLENLKNSHHLRLTPDVRSEIEKAIAELEGRPCLTRKCRWKKTP</sequence>
<evidence type="ECO:0000259" key="4">
    <source>
        <dbReference type="Pfam" id="PF00456"/>
    </source>
</evidence>
<proteinExistence type="inferred from homology"/>
<dbReference type="GO" id="GO:0004802">
    <property type="term" value="F:transketolase activity"/>
    <property type="evidence" value="ECO:0007669"/>
    <property type="project" value="UniProtKB-EC"/>
</dbReference>
<gene>
    <name evidence="5" type="primary">tktA_3</name>
    <name evidence="5" type="ORF">NCTC12965_05736</name>
</gene>
<dbReference type="EC" id="2.2.1.1" evidence="5"/>
<keyword evidence="3" id="KW-0786">Thiamine pyrophosphate</keyword>
<organism evidence="5">
    <name type="scientific">Serratia fonticola</name>
    <dbReference type="NCBI Taxonomy" id="47917"/>
    <lineage>
        <taxon>Bacteria</taxon>
        <taxon>Pseudomonadati</taxon>
        <taxon>Pseudomonadota</taxon>
        <taxon>Gammaproteobacteria</taxon>
        <taxon>Enterobacterales</taxon>
        <taxon>Yersiniaceae</taxon>
        <taxon>Serratia</taxon>
    </lineage>
</organism>
<evidence type="ECO:0000256" key="2">
    <source>
        <dbReference type="ARBA" id="ARBA00007131"/>
    </source>
</evidence>